<dbReference type="PANTHER" id="PTHR13504:SF38">
    <property type="entry name" value="FIDO DOMAIN-CONTAINING PROTEIN"/>
    <property type="match status" value="1"/>
</dbReference>
<evidence type="ECO:0000256" key="3">
    <source>
        <dbReference type="PIRSR" id="PIRSR640198-3"/>
    </source>
</evidence>
<dbReference type="RefSeq" id="WP_312897403.1">
    <property type="nucleotide sequence ID" value="NZ_JACHJV010000001.1"/>
</dbReference>
<feature type="binding site" evidence="2">
    <location>
        <begin position="192"/>
        <end position="199"/>
    </location>
    <ligand>
        <name>ATP</name>
        <dbReference type="ChEBI" id="CHEBI:30616"/>
    </ligand>
</feature>
<evidence type="ECO:0000313" key="5">
    <source>
        <dbReference type="EMBL" id="MBB4926114.1"/>
    </source>
</evidence>
<sequence>MPTLHDIDQAVLAEIEEMRDRLRLHLRTARRWEGQLRRNLTARAIAGSNTIEGYAASVSDVEDIMVGEAPIDANDTVAAEIEGYRQAMTYIQRLAEAGDDFAYSKGLLNSLHFMMQGHHLLKRPGWWRSGPVYVTSAEDPTIAAYTAPDTQQLPELTGELVEWLNEGDLNAPGLVRASMAHLNLVAIHPWSDGNGRMSRALHTLVLAREGIMAPEFSSIEEWLGRARNTYRYYDILAEVGGPVWTPERDTLPWVRFCLRAHHQQAQTVERQVNTTREVWSALDEAIEQRGWPDRMLYALYPAAMGNRVRRATYQADAELSEQQAQRDIRELVRAGWLLAKGEAQGRYYTVGPDLPEEITRGVREPRPLRDPYVEK</sequence>
<evidence type="ECO:0000256" key="1">
    <source>
        <dbReference type="PIRSR" id="PIRSR640198-1"/>
    </source>
</evidence>
<dbReference type="InterPro" id="IPR036597">
    <property type="entry name" value="Fido-like_dom_sf"/>
</dbReference>
<dbReference type="InterPro" id="IPR040198">
    <property type="entry name" value="Fido_containing"/>
</dbReference>
<protein>
    <submittedName>
        <fullName evidence="5">Fic family protein</fullName>
    </submittedName>
</protein>
<name>A0A7W7VXY7_KITKI</name>
<dbReference type="PROSITE" id="PS51459">
    <property type="entry name" value="FIDO"/>
    <property type="match status" value="1"/>
</dbReference>
<comment type="caution">
    <text evidence="5">The sequence shown here is derived from an EMBL/GenBank/DDBJ whole genome shotgun (WGS) entry which is preliminary data.</text>
</comment>
<evidence type="ECO:0000256" key="2">
    <source>
        <dbReference type="PIRSR" id="PIRSR640198-2"/>
    </source>
</evidence>
<dbReference type="PANTHER" id="PTHR13504">
    <property type="entry name" value="FIDO DOMAIN-CONTAINING PROTEIN DDB_G0283145"/>
    <property type="match status" value="1"/>
</dbReference>
<accession>A0A7W7VXY7</accession>
<gene>
    <name evidence="5" type="ORF">FHR34_005107</name>
</gene>
<reference evidence="5 6" key="1">
    <citation type="submission" date="2020-08" db="EMBL/GenBank/DDBJ databases">
        <title>Sequencing the genomes of 1000 actinobacteria strains.</title>
        <authorList>
            <person name="Klenk H.-P."/>
        </authorList>
    </citation>
    <scope>NUCLEOTIDE SEQUENCE [LARGE SCALE GENOMIC DNA]</scope>
    <source>
        <strain evidence="5 6">DSM 41654</strain>
    </source>
</reference>
<dbReference type="Pfam" id="PF02661">
    <property type="entry name" value="Fic"/>
    <property type="match status" value="1"/>
</dbReference>
<feature type="active site" evidence="1">
    <location>
        <position position="188"/>
    </location>
</feature>
<dbReference type="SUPFAM" id="SSF140931">
    <property type="entry name" value="Fic-like"/>
    <property type="match status" value="1"/>
</dbReference>
<feature type="domain" description="Fido" evidence="4">
    <location>
        <begin position="103"/>
        <end position="259"/>
    </location>
</feature>
<proteinExistence type="predicted"/>
<dbReference type="Proteomes" id="UP000540506">
    <property type="component" value="Unassembled WGS sequence"/>
</dbReference>
<dbReference type="AlphaFoldDB" id="A0A7W7VXY7"/>
<keyword evidence="2" id="KW-0547">Nucleotide-binding</keyword>
<keyword evidence="2" id="KW-0067">ATP-binding</keyword>
<dbReference type="InterPro" id="IPR003812">
    <property type="entry name" value="Fido"/>
</dbReference>
<keyword evidence="6" id="KW-1185">Reference proteome</keyword>
<dbReference type="EMBL" id="JACHJV010000001">
    <property type="protein sequence ID" value="MBB4926114.1"/>
    <property type="molecule type" value="Genomic_DNA"/>
</dbReference>
<dbReference type="Gene3D" id="1.10.3290.10">
    <property type="entry name" value="Fido-like domain"/>
    <property type="match status" value="1"/>
</dbReference>
<dbReference type="GO" id="GO:0005524">
    <property type="term" value="F:ATP binding"/>
    <property type="evidence" value="ECO:0007669"/>
    <property type="project" value="UniProtKB-KW"/>
</dbReference>
<evidence type="ECO:0000259" key="4">
    <source>
        <dbReference type="PROSITE" id="PS51459"/>
    </source>
</evidence>
<feature type="site" description="Important for autoinhibition of adenylyltransferase activity" evidence="3">
    <location>
        <position position="52"/>
    </location>
</feature>
<evidence type="ECO:0000313" key="6">
    <source>
        <dbReference type="Proteomes" id="UP000540506"/>
    </source>
</evidence>
<organism evidence="5 6">
    <name type="scientific">Kitasatospora kifunensis</name>
    <name type="common">Streptomyces kifunensis</name>
    <dbReference type="NCBI Taxonomy" id="58351"/>
    <lineage>
        <taxon>Bacteria</taxon>
        <taxon>Bacillati</taxon>
        <taxon>Actinomycetota</taxon>
        <taxon>Actinomycetes</taxon>
        <taxon>Kitasatosporales</taxon>
        <taxon>Streptomycetaceae</taxon>
        <taxon>Kitasatospora</taxon>
    </lineage>
</organism>